<feature type="domain" description="PRC-barrel" evidence="1">
    <location>
        <begin position="20"/>
        <end position="74"/>
    </location>
</feature>
<evidence type="ECO:0000313" key="4">
    <source>
        <dbReference type="Proteomes" id="UP000023772"/>
    </source>
</evidence>
<dbReference type="OrthoDB" id="9793882at2"/>
<name>X5DHH1_9BACT</name>
<dbReference type="Proteomes" id="UP000023772">
    <property type="component" value="Chromosome"/>
</dbReference>
<protein>
    <submittedName>
        <fullName evidence="3">PRC-barrel domain-containing protein</fullName>
    </submittedName>
</protein>
<proteinExistence type="predicted"/>
<dbReference type="KEGG" id="dori:FH5T_10765"/>
<dbReference type="HOGENOM" id="CLU_1065156_0_0_10"/>
<dbReference type="GO" id="GO:0030077">
    <property type="term" value="C:plasma membrane light-harvesting complex"/>
    <property type="evidence" value="ECO:0007669"/>
    <property type="project" value="InterPro"/>
</dbReference>
<evidence type="ECO:0000259" key="1">
    <source>
        <dbReference type="Pfam" id="PF05239"/>
    </source>
</evidence>
<dbReference type="AlphaFoldDB" id="X5DHH1"/>
<accession>X5DHH1</accession>
<gene>
    <name evidence="2" type="ORF">FH5T_10765</name>
    <name evidence="3" type="ORF">SAMN05444285_112110</name>
</gene>
<feature type="domain" description="PRC-barrel" evidence="1">
    <location>
        <begin position="168"/>
        <end position="234"/>
    </location>
</feature>
<dbReference type="InterPro" id="IPR014747">
    <property type="entry name" value="Bac_photo_RC_H_C"/>
</dbReference>
<organism evidence="3 5">
    <name type="scientific">Draconibacterium orientale</name>
    <dbReference type="NCBI Taxonomy" id="1168034"/>
    <lineage>
        <taxon>Bacteria</taxon>
        <taxon>Pseudomonadati</taxon>
        <taxon>Bacteroidota</taxon>
        <taxon>Bacteroidia</taxon>
        <taxon>Marinilabiliales</taxon>
        <taxon>Prolixibacteraceae</taxon>
        <taxon>Draconibacterium</taxon>
    </lineage>
</organism>
<evidence type="ECO:0000313" key="5">
    <source>
        <dbReference type="Proteomes" id="UP000181981"/>
    </source>
</evidence>
<dbReference type="EMBL" id="FOHT01000012">
    <property type="protein sequence ID" value="SET42267.1"/>
    <property type="molecule type" value="Genomic_DNA"/>
</dbReference>
<reference evidence="3 5" key="2">
    <citation type="submission" date="2016-10" db="EMBL/GenBank/DDBJ databases">
        <authorList>
            <person name="de Groot N.N."/>
        </authorList>
    </citation>
    <scope>NUCLEOTIDE SEQUENCE [LARGE SCALE GENOMIC DNA]</scope>
    <source>
        <strain evidence="3 5">DSM 25947</strain>
    </source>
</reference>
<dbReference type="InterPro" id="IPR027275">
    <property type="entry name" value="PRC-brl_dom"/>
</dbReference>
<dbReference type="Gene3D" id="3.90.50.10">
    <property type="entry name" value="Photosynthetic Reaction Center, subunit H, domain 2"/>
    <property type="match status" value="2"/>
</dbReference>
<sequence length="264" mass="30681">MEIACNSAHKNIKSVIMKRSLRELIGYSIKAKNGEEGKVNDFLFDEKSWIIRYVEVDLGSFFKANRVLVPYNFLGEPDWDEKTFKINLSIDNIKRSPNLSFDMPVSRIYERKLADYYGIKYPYWMVDSAAFAGNEVVFYPGVAFRAPRKVIKEEDIDTSLRSFNEIKGYGINATDDKFGHISDLIIDDSDWQILYFVVDTNNLFPWSKKVILPIEVIDKISFSEREARVDMTKEAIKDSPEYNPDEAVNAELEEVLYDYRGKRK</sequence>
<dbReference type="STRING" id="1168034.FH5T_10765"/>
<dbReference type="Pfam" id="PF05239">
    <property type="entry name" value="PRC"/>
    <property type="match status" value="2"/>
</dbReference>
<dbReference type="InterPro" id="IPR011033">
    <property type="entry name" value="PRC_barrel-like_sf"/>
</dbReference>
<dbReference type="EMBL" id="CP007451">
    <property type="protein sequence ID" value="AHW59922.1"/>
    <property type="molecule type" value="Genomic_DNA"/>
</dbReference>
<dbReference type="GO" id="GO:0019684">
    <property type="term" value="P:photosynthesis, light reaction"/>
    <property type="evidence" value="ECO:0007669"/>
    <property type="project" value="InterPro"/>
</dbReference>
<evidence type="ECO:0000313" key="3">
    <source>
        <dbReference type="EMBL" id="SET42267.1"/>
    </source>
</evidence>
<evidence type="ECO:0000313" key="2">
    <source>
        <dbReference type="EMBL" id="AHW59922.1"/>
    </source>
</evidence>
<reference evidence="2 4" key="1">
    <citation type="submission" date="2014-03" db="EMBL/GenBank/DDBJ databases">
        <title>Complete genome sequence of a deeply braunched marine Bacteroidia bacterium Draconibacterium orientale type strain FH5T.</title>
        <authorList>
            <person name="Li X."/>
            <person name="Wang X."/>
            <person name="Xie Z."/>
            <person name="Du Z."/>
            <person name="Chen G."/>
        </authorList>
    </citation>
    <scope>NUCLEOTIDE SEQUENCE [LARGE SCALE GENOMIC DNA]</scope>
    <source>
        <strain evidence="2 4">FH5</strain>
    </source>
</reference>
<keyword evidence="4" id="KW-1185">Reference proteome</keyword>
<dbReference type="SUPFAM" id="SSF50346">
    <property type="entry name" value="PRC-barrel domain"/>
    <property type="match status" value="2"/>
</dbReference>
<dbReference type="eggNOG" id="COG3861">
    <property type="taxonomic scope" value="Bacteria"/>
</dbReference>
<dbReference type="Proteomes" id="UP000181981">
    <property type="component" value="Unassembled WGS sequence"/>
</dbReference>